<dbReference type="RefSeq" id="WP_243992994.1">
    <property type="nucleotide sequence ID" value="NZ_JALHLE010000011.1"/>
</dbReference>
<feature type="domain" description="HTH cro/C1-type" evidence="2">
    <location>
        <begin position="133"/>
        <end position="187"/>
    </location>
</feature>
<dbReference type="Gene3D" id="1.10.260.40">
    <property type="entry name" value="lambda repressor-like DNA-binding domains"/>
    <property type="match status" value="1"/>
</dbReference>
<dbReference type="PROSITE" id="PS50943">
    <property type="entry name" value="HTH_CROC1"/>
    <property type="match status" value="1"/>
</dbReference>
<accession>A0ABT0B0W0</accession>
<comment type="caution">
    <text evidence="3">The sequence shown here is derived from an EMBL/GenBank/DDBJ whole genome shotgun (WGS) entry which is preliminary data.</text>
</comment>
<dbReference type="PANTHER" id="PTHR46797">
    <property type="entry name" value="HTH-TYPE TRANSCRIPTIONAL REGULATOR"/>
    <property type="match status" value="1"/>
</dbReference>
<dbReference type="SUPFAM" id="SSF47413">
    <property type="entry name" value="lambda repressor-like DNA-binding domains"/>
    <property type="match status" value="1"/>
</dbReference>
<reference evidence="3" key="1">
    <citation type="submission" date="2022-03" db="EMBL/GenBank/DDBJ databases">
        <title>Identification of a novel bacterium isolated from mangrove sediments.</title>
        <authorList>
            <person name="Pan X."/>
        </authorList>
    </citation>
    <scope>NUCLEOTIDE SEQUENCE</scope>
    <source>
        <strain evidence="3">B2580</strain>
    </source>
</reference>
<dbReference type="InterPro" id="IPR010982">
    <property type="entry name" value="Lambda_DNA-bd_dom_sf"/>
</dbReference>
<dbReference type="Proteomes" id="UP001162880">
    <property type="component" value="Unassembled WGS sequence"/>
</dbReference>
<dbReference type="Pfam" id="PF07238">
    <property type="entry name" value="PilZ"/>
    <property type="match status" value="1"/>
</dbReference>
<dbReference type="InterPro" id="IPR050807">
    <property type="entry name" value="TransReg_Diox_bact_type"/>
</dbReference>
<dbReference type="PANTHER" id="PTHR46797:SF1">
    <property type="entry name" value="METHYLPHOSPHONATE SYNTHASE"/>
    <property type="match status" value="1"/>
</dbReference>
<dbReference type="InterPro" id="IPR001387">
    <property type="entry name" value="Cro/C1-type_HTH"/>
</dbReference>
<organism evidence="3 4">
    <name type="scientific">Novosphingobium album</name>
    <name type="common">ex Hu et al. 2023</name>
    <dbReference type="NCBI Taxonomy" id="2930093"/>
    <lineage>
        <taxon>Bacteria</taxon>
        <taxon>Pseudomonadati</taxon>
        <taxon>Pseudomonadota</taxon>
        <taxon>Alphaproteobacteria</taxon>
        <taxon>Sphingomonadales</taxon>
        <taxon>Sphingomonadaceae</taxon>
        <taxon>Novosphingobium</taxon>
    </lineage>
</organism>
<evidence type="ECO:0000313" key="4">
    <source>
        <dbReference type="Proteomes" id="UP001162880"/>
    </source>
</evidence>
<keyword evidence="4" id="KW-1185">Reference proteome</keyword>
<dbReference type="InterPro" id="IPR009875">
    <property type="entry name" value="PilZ_domain"/>
</dbReference>
<dbReference type="SMART" id="SM00530">
    <property type="entry name" value="HTH_XRE"/>
    <property type="match status" value="1"/>
</dbReference>
<dbReference type="EMBL" id="JALHLE010000011">
    <property type="protein sequence ID" value="MCJ2178702.1"/>
    <property type="molecule type" value="Genomic_DNA"/>
</dbReference>
<proteinExistence type="predicted"/>
<gene>
    <name evidence="3" type="ORF">MTR64_09010</name>
</gene>
<dbReference type="CDD" id="cd00093">
    <property type="entry name" value="HTH_XRE"/>
    <property type="match status" value="1"/>
</dbReference>
<protein>
    <submittedName>
        <fullName evidence="3">Helix-turn-helix domain-containing protein</fullName>
    </submittedName>
</protein>
<name>A0ABT0B0W0_9SPHN</name>
<dbReference type="Pfam" id="PF12844">
    <property type="entry name" value="HTH_19"/>
    <property type="match status" value="1"/>
</dbReference>
<evidence type="ECO:0000259" key="2">
    <source>
        <dbReference type="PROSITE" id="PS50943"/>
    </source>
</evidence>
<evidence type="ECO:0000256" key="1">
    <source>
        <dbReference type="ARBA" id="ARBA00023125"/>
    </source>
</evidence>
<sequence length="237" mass="26020">MTVMRRINARSSVDRLHDRPIRQLNLDGSNASFGDEDHTVHVVRLSTTGMLLETHAQLAVGDLLQVRLPGTTPLAAIVVWASEALFACEFERSLSAATFGKIKLADTPEGRSGQLLSAIGPEDGTSETLGERIRRLRREREIGMEHFASRIGVSRPTLWKWEKGTAFPRAKKLQAIARALGVSERELLHGNEQPGSRGDQTRSISFQKRDAAVAAKKEELAQLFGVSSSNIEVSIKA</sequence>
<evidence type="ECO:0000313" key="3">
    <source>
        <dbReference type="EMBL" id="MCJ2178702.1"/>
    </source>
</evidence>
<keyword evidence="1" id="KW-0238">DNA-binding</keyword>